<dbReference type="AlphaFoldDB" id="A0A4S8JYL0"/>
<keyword evidence="3" id="KW-1185">Reference proteome</keyword>
<organism evidence="2 3">
    <name type="scientific">Musa balbisiana</name>
    <name type="common">Banana</name>
    <dbReference type="NCBI Taxonomy" id="52838"/>
    <lineage>
        <taxon>Eukaryota</taxon>
        <taxon>Viridiplantae</taxon>
        <taxon>Streptophyta</taxon>
        <taxon>Embryophyta</taxon>
        <taxon>Tracheophyta</taxon>
        <taxon>Spermatophyta</taxon>
        <taxon>Magnoliopsida</taxon>
        <taxon>Liliopsida</taxon>
        <taxon>Zingiberales</taxon>
        <taxon>Musaceae</taxon>
        <taxon>Musa</taxon>
    </lineage>
</organism>
<name>A0A4S8JYL0_MUSBA</name>
<feature type="compositionally biased region" description="Basic and acidic residues" evidence="1">
    <location>
        <begin position="1"/>
        <end position="13"/>
    </location>
</feature>
<evidence type="ECO:0000313" key="3">
    <source>
        <dbReference type="Proteomes" id="UP000317650"/>
    </source>
</evidence>
<gene>
    <name evidence="2" type="ORF">C4D60_Mb05t24750</name>
</gene>
<proteinExistence type="predicted"/>
<evidence type="ECO:0000313" key="2">
    <source>
        <dbReference type="EMBL" id="THU67450.1"/>
    </source>
</evidence>
<dbReference type="PROSITE" id="PS51257">
    <property type="entry name" value="PROKAR_LIPOPROTEIN"/>
    <property type="match status" value="1"/>
</dbReference>
<feature type="region of interest" description="Disordered" evidence="1">
    <location>
        <begin position="1"/>
        <end position="23"/>
    </location>
</feature>
<evidence type="ECO:0000256" key="1">
    <source>
        <dbReference type="SAM" id="MobiDB-lite"/>
    </source>
</evidence>
<comment type="caution">
    <text evidence="2">The sequence shown here is derived from an EMBL/GenBank/DDBJ whole genome shotgun (WGS) entry which is preliminary data.</text>
</comment>
<reference evidence="2 3" key="1">
    <citation type="journal article" date="2019" name="Nat. Plants">
        <title>Genome sequencing of Musa balbisiana reveals subgenome evolution and function divergence in polyploid bananas.</title>
        <authorList>
            <person name="Yao X."/>
        </authorList>
    </citation>
    <scope>NUCLEOTIDE SEQUENCE [LARGE SCALE GENOMIC DNA]</scope>
    <source>
        <strain evidence="3">cv. DH-PKW</strain>
        <tissue evidence="2">Leaves</tissue>
    </source>
</reference>
<dbReference type="Proteomes" id="UP000317650">
    <property type="component" value="Chromosome 5"/>
</dbReference>
<sequence length="71" mass="7739">MGDKYDEGERDNRVNGLPGQNPAGYSCNVAGYVPATTSEEQEEMHRVSEIAKEEKGELIVEAGWKGGVKII</sequence>
<accession>A0A4S8JYL0</accession>
<protein>
    <submittedName>
        <fullName evidence="2">Uncharacterized protein</fullName>
    </submittedName>
</protein>
<dbReference type="EMBL" id="PYDT01000003">
    <property type="protein sequence ID" value="THU67450.1"/>
    <property type="molecule type" value="Genomic_DNA"/>
</dbReference>